<dbReference type="PIRSF" id="PIRSF037226">
    <property type="entry name" value="Amidohydrolase_ACY1L2_prd"/>
    <property type="match status" value="1"/>
</dbReference>
<dbReference type="InterPro" id="IPR002933">
    <property type="entry name" value="Peptidase_M20"/>
</dbReference>
<dbReference type="InterPro" id="IPR011650">
    <property type="entry name" value="Peptidase_M20_dimer"/>
</dbReference>
<dbReference type="AlphaFoldDB" id="A0A1C7NI93"/>
<dbReference type="FunFam" id="3.30.70.360:FF:000004">
    <property type="entry name" value="Peptidase M20 domain-containing protein 2"/>
    <property type="match status" value="1"/>
</dbReference>
<evidence type="ECO:0000256" key="2">
    <source>
        <dbReference type="PIRNR" id="PIRNR037226"/>
    </source>
</evidence>
<dbReference type="CDD" id="cd05672">
    <property type="entry name" value="M20_ACY1L2-like"/>
    <property type="match status" value="1"/>
</dbReference>
<reference evidence="4 5" key="1">
    <citation type="submission" date="2016-03" db="EMBL/GenBank/DDBJ databases">
        <title>Choanephora cucurbitarum.</title>
        <authorList>
            <person name="Min B."/>
            <person name="Park H."/>
            <person name="Park J.-H."/>
            <person name="Shin H.-D."/>
            <person name="Choi I.-G."/>
        </authorList>
    </citation>
    <scope>NUCLEOTIDE SEQUENCE [LARGE SCALE GENOMIC DNA]</scope>
    <source>
        <strain evidence="4 5">KUS-F28377</strain>
    </source>
</reference>
<comment type="similarity">
    <text evidence="1 2">Belongs to the peptidase M20A family.</text>
</comment>
<dbReference type="InterPro" id="IPR017439">
    <property type="entry name" value="Amidohydrolase"/>
</dbReference>
<keyword evidence="5" id="KW-1185">Reference proteome</keyword>
<comment type="caution">
    <text evidence="4">The sequence shown here is derived from an EMBL/GenBank/DDBJ whole genome shotgun (WGS) entry which is preliminary data.</text>
</comment>
<dbReference type="Gene3D" id="3.40.630.10">
    <property type="entry name" value="Zn peptidases"/>
    <property type="match status" value="1"/>
</dbReference>
<dbReference type="SUPFAM" id="SSF55031">
    <property type="entry name" value="Bacterial exopeptidase dimerisation domain"/>
    <property type="match status" value="1"/>
</dbReference>
<dbReference type="Gene3D" id="3.30.70.360">
    <property type="match status" value="1"/>
</dbReference>
<protein>
    <recommendedName>
        <fullName evidence="2">Peptidase M20 domain-containing protein 2</fullName>
    </recommendedName>
</protein>
<feature type="domain" description="Peptidase M20 dimerisation" evidence="3">
    <location>
        <begin position="174"/>
        <end position="263"/>
    </location>
</feature>
<dbReference type="OrthoDB" id="6119954at2759"/>
<evidence type="ECO:0000259" key="3">
    <source>
        <dbReference type="Pfam" id="PF07687"/>
    </source>
</evidence>
<dbReference type="EMBL" id="LUGH01000149">
    <property type="protein sequence ID" value="OBZ88489.1"/>
    <property type="molecule type" value="Genomic_DNA"/>
</dbReference>
<accession>A0A1C7NI93</accession>
<dbReference type="PANTHER" id="PTHR30575">
    <property type="entry name" value="PEPTIDASE M20"/>
    <property type="match status" value="1"/>
</dbReference>
<evidence type="ECO:0000256" key="1">
    <source>
        <dbReference type="ARBA" id="ARBA00006247"/>
    </source>
</evidence>
<dbReference type="GO" id="GO:0016805">
    <property type="term" value="F:dipeptidase activity"/>
    <property type="evidence" value="ECO:0007669"/>
    <property type="project" value="InterPro"/>
</dbReference>
<evidence type="ECO:0000313" key="5">
    <source>
        <dbReference type="Proteomes" id="UP000093000"/>
    </source>
</evidence>
<evidence type="ECO:0000313" key="4">
    <source>
        <dbReference type="EMBL" id="OBZ88489.1"/>
    </source>
</evidence>
<dbReference type="InterPro" id="IPR036264">
    <property type="entry name" value="Bact_exopeptidase_dim_dom"/>
</dbReference>
<dbReference type="Pfam" id="PF01546">
    <property type="entry name" value="Peptidase_M20"/>
    <property type="match status" value="1"/>
</dbReference>
<dbReference type="InParanoid" id="A0A1C7NI93"/>
<dbReference type="Proteomes" id="UP000093000">
    <property type="component" value="Unassembled WGS sequence"/>
</dbReference>
<dbReference type="InterPro" id="IPR052030">
    <property type="entry name" value="Peptidase_M20/M20A_hydrolases"/>
</dbReference>
<dbReference type="PANTHER" id="PTHR30575:SF0">
    <property type="entry name" value="XAA-ARG DIPEPTIDASE"/>
    <property type="match status" value="1"/>
</dbReference>
<dbReference type="SUPFAM" id="SSF53187">
    <property type="entry name" value="Zn-dependent exopeptidases"/>
    <property type="match status" value="1"/>
</dbReference>
<gene>
    <name evidence="4" type="primary">PM20D2_0</name>
    <name evidence="4" type="ORF">A0J61_03460</name>
</gene>
<dbReference type="NCBIfam" id="TIGR01891">
    <property type="entry name" value="amidohydrolases"/>
    <property type="match status" value="1"/>
</dbReference>
<proteinExistence type="inferred from homology"/>
<organism evidence="4 5">
    <name type="scientific">Choanephora cucurbitarum</name>
    <dbReference type="NCBI Taxonomy" id="101091"/>
    <lineage>
        <taxon>Eukaryota</taxon>
        <taxon>Fungi</taxon>
        <taxon>Fungi incertae sedis</taxon>
        <taxon>Mucoromycota</taxon>
        <taxon>Mucoromycotina</taxon>
        <taxon>Mucoromycetes</taxon>
        <taxon>Mucorales</taxon>
        <taxon>Mucorineae</taxon>
        <taxon>Choanephoraceae</taxon>
        <taxon>Choanephoroideae</taxon>
        <taxon>Choanephora</taxon>
    </lineage>
</organism>
<name>A0A1C7NI93_9FUNG</name>
<sequence length="398" mass="43500">MNTEIRESIAHTIKSLDRELREISIKIHDDPELGNKEFHAHDLLTDYLEKKGFKVTRKAAGLETAFLAEFSNSSSDRRVGFVCEYDALPGVGHACGHNIITVQGLASALSLKTLMEHDLVKGKVVLFGTPAEESTSGKINFIKTGLLQNSVDVAMMLHPFAKDSLYGKMLALDTLEVEFFGKASHAGMAPWNGINALDALMQSFDNVGLLRQQILPTDRVHGIITNGGKSANVIPDYASAKFMARSVTKNRLSELKEQVDRCFLSAARATGCTVSLKWAAIGPLDDVFMNDAMTATFQHYMEEEGITYPSKAKEEQLTLGSTDMGNFSYVVPSIHPGYGIHTDAANHTKEFAAAAGTEVAHQDTLRAAKCLSLTAAEILRDDKLYEQIVADFKKGKAQ</sequence>
<dbReference type="InterPro" id="IPR017144">
    <property type="entry name" value="Xaa-Arg_dipeptidase"/>
</dbReference>
<dbReference type="Pfam" id="PF07687">
    <property type="entry name" value="M20_dimer"/>
    <property type="match status" value="1"/>
</dbReference>
<dbReference type="STRING" id="101091.A0A1C7NI93"/>